<dbReference type="Proteomes" id="UP000683579">
    <property type="component" value="Chromosome"/>
</dbReference>
<keyword evidence="1 3" id="KW-0418">Kinase</keyword>
<feature type="active site" evidence="2">
    <location>
        <position position="162"/>
    </location>
</feature>
<reference evidence="3 5" key="1">
    <citation type="submission" date="2018-08" db="EMBL/GenBank/DDBJ databases">
        <title>Complete genomic analysis of a Citrobacter pasteurii isolated from cockles (Cerastoderma edule) containing a new chromosomic qnrB allele.</title>
        <authorList>
            <person name="Rodrigues A."/>
            <person name="Baptista T."/>
            <person name="Quesada A."/>
            <person name="Campos M.J."/>
        </authorList>
    </citation>
    <scope>NUCLEOTIDE SEQUENCE [LARGE SCALE GENOMIC DNA]</scope>
    <source>
        <strain evidence="3 5">BA18</strain>
    </source>
</reference>
<evidence type="ECO:0000313" key="4">
    <source>
        <dbReference type="EMBL" id="QXA45221.1"/>
    </source>
</evidence>
<dbReference type="GO" id="GO:0005524">
    <property type="term" value="F:ATP binding"/>
    <property type="evidence" value="ECO:0007669"/>
    <property type="project" value="UniProtKB-UniRule"/>
</dbReference>
<name>A0A6N6K2D1_9ENTR</name>
<evidence type="ECO:0000256" key="2">
    <source>
        <dbReference type="PIRSR" id="PIRSR037318-50"/>
    </source>
</evidence>
<comment type="pathway">
    <text evidence="1">Bacterial outer membrane biogenesis; LPS core biosynthesis.</text>
</comment>
<proteinExistence type="inferred from homology"/>
<reference evidence="4 6" key="2">
    <citation type="submission" date="2021-06" db="EMBL/GenBank/DDBJ databases">
        <title>FDA dAtabase for Regulatory Grade micrObial Sequences (FDA-ARGOS): Supporting development and validation of Infectious Disease Dx tests.</title>
        <authorList>
            <person name="Sproer C."/>
            <person name="Gronow S."/>
            <person name="Severitt S."/>
            <person name="Schroder I."/>
            <person name="Tallon L."/>
            <person name="Sadzewicz L."/>
            <person name="Zhao X."/>
            <person name="Boylan J."/>
            <person name="Ott S."/>
            <person name="Bowen H."/>
            <person name="Vavikolanu K."/>
            <person name="Mehta A."/>
            <person name="Aluvathingal J."/>
            <person name="Nadendla S."/>
            <person name="Lowell S."/>
            <person name="Myers T."/>
            <person name="Yan Y."/>
        </authorList>
    </citation>
    <scope>NUCLEOTIDE SEQUENCE [LARGE SCALE GENOMIC DNA]</scope>
    <source>
        <strain evidence="4 6">FDAARGOS 1424</strain>
    </source>
</reference>
<dbReference type="NCBIfam" id="NF011703">
    <property type="entry name" value="PRK15123.1"/>
    <property type="match status" value="1"/>
</dbReference>
<dbReference type="PIRSF" id="PIRSF037318">
    <property type="entry name" value="RfaP"/>
    <property type="match status" value="1"/>
</dbReference>
<protein>
    <recommendedName>
        <fullName evidence="1">Lipopolysaccharide core heptose(I) kinase</fullName>
        <ecNumber evidence="1">2.7.1.-</ecNumber>
    </recommendedName>
</protein>
<dbReference type="EMBL" id="QRDC01000010">
    <property type="protein sequence ID" value="KAA1277553.1"/>
    <property type="molecule type" value="Genomic_DNA"/>
</dbReference>
<keyword evidence="1" id="KW-0448">Lipopolysaccharide biosynthesis</keyword>
<dbReference type="AlphaFoldDB" id="A0A6N6K2D1"/>
<organism evidence="3 5">
    <name type="scientific">Citrobacter pasteurii</name>
    <dbReference type="NCBI Taxonomy" id="1563222"/>
    <lineage>
        <taxon>Bacteria</taxon>
        <taxon>Pseudomonadati</taxon>
        <taxon>Pseudomonadota</taxon>
        <taxon>Gammaproteobacteria</taxon>
        <taxon>Enterobacterales</taxon>
        <taxon>Enterobacteriaceae</taxon>
        <taxon>Citrobacter</taxon>
    </lineage>
</organism>
<keyword evidence="1 4" id="KW-0808">Transferase</keyword>
<accession>A0A6N6K2D1</accession>
<keyword evidence="1" id="KW-0067">ATP-binding</keyword>
<dbReference type="Pfam" id="PF06293">
    <property type="entry name" value="Kdo"/>
    <property type="match status" value="1"/>
</dbReference>
<evidence type="ECO:0000256" key="1">
    <source>
        <dbReference type="PIRNR" id="PIRNR037318"/>
    </source>
</evidence>
<evidence type="ECO:0000313" key="5">
    <source>
        <dbReference type="Proteomes" id="UP000468420"/>
    </source>
</evidence>
<evidence type="ECO:0000313" key="3">
    <source>
        <dbReference type="EMBL" id="KAA1277553.1"/>
    </source>
</evidence>
<dbReference type="Proteomes" id="UP000468420">
    <property type="component" value="Unassembled WGS sequence"/>
</dbReference>
<comment type="similarity">
    <text evidence="1">Belongs to the protein kinase superfamily. KdkA/rfaP family.</text>
</comment>
<dbReference type="UniPathway" id="UPA00958"/>
<keyword evidence="1" id="KW-0547">Nucleotide-binding</keyword>
<dbReference type="GO" id="GO:0016301">
    <property type="term" value="F:kinase activity"/>
    <property type="evidence" value="ECO:0007669"/>
    <property type="project" value="UniProtKB-UniRule"/>
</dbReference>
<dbReference type="EC" id="2.7.1.-" evidence="1"/>
<keyword evidence="6" id="KW-1185">Reference proteome</keyword>
<evidence type="ECO:0000313" key="6">
    <source>
        <dbReference type="Proteomes" id="UP000683579"/>
    </source>
</evidence>
<gene>
    <name evidence="4" type="primary">rfaP</name>
    <name evidence="3" type="ORF">DXF85_13480</name>
    <name evidence="4" type="ORF">I6L54_01950</name>
</gene>
<dbReference type="InterPro" id="IPR017172">
    <property type="entry name" value="Lsacc_core_hep_kinase_RfaP"/>
</dbReference>
<dbReference type="GO" id="GO:0009244">
    <property type="term" value="P:lipopolysaccharide core region biosynthetic process"/>
    <property type="evidence" value="ECO:0007669"/>
    <property type="project" value="UniProtKB-UniRule"/>
</dbReference>
<comment type="function">
    <text evidence="1">Kinase involved in the biosynthesis of the core oligosaccharide region of lipopolysaccharide (LPS). Catalyzes the phosphorylation of heptose I (HepI), the first heptose added to the Kdo2-lipid A module.</text>
</comment>
<sequence>MVELKEPFLSLWKGKDAFSEVQKLQGETFRQLETRRTIRFEIAGKSYFLKWHQGTKLKEVIKNLFSLRLPVLGADREWNAIHRLQELDVDTMHGVGFGQQGINPLNRISFIITEDLSPAVSLEDYCADWLVNPPARKIKMALIERLAIMVRRMHQGGVNHRDCYLCHFLLHQPANFEDNTFKLSVIDLHRAQIRNAVPVRWRNKDLIGLYFSSLNIGLTQRDYFRFLKIYFKKDINKIIRDESDLFATYAKKTDKIINHTSKNKL</sequence>
<dbReference type="RefSeq" id="WP_040231577.1">
    <property type="nucleotide sequence ID" value="NZ_CDHL01000027.1"/>
</dbReference>
<dbReference type="EMBL" id="CP077262">
    <property type="protein sequence ID" value="QXA45221.1"/>
    <property type="molecule type" value="Genomic_DNA"/>
</dbReference>